<dbReference type="NCBIfam" id="NF006133">
    <property type="entry name" value="PRK08278.1"/>
    <property type="match status" value="1"/>
</dbReference>
<keyword evidence="6" id="KW-0496">Mitochondrion</keyword>
<evidence type="ECO:0000256" key="7">
    <source>
        <dbReference type="ARBA" id="ARBA00023140"/>
    </source>
</evidence>
<evidence type="ECO:0000313" key="8">
    <source>
        <dbReference type="EMBL" id="SVB71484.1"/>
    </source>
</evidence>
<proteinExistence type="inferred from homology"/>
<dbReference type="SUPFAM" id="SSF51735">
    <property type="entry name" value="NAD(P)-binding Rossmann-fold domains"/>
    <property type="match status" value="1"/>
</dbReference>
<dbReference type="InterPro" id="IPR002347">
    <property type="entry name" value="SDR_fam"/>
</dbReference>
<dbReference type="FunFam" id="3.40.50.720:FF:000301">
    <property type="entry name" value="Hydroxysteroid dehydrogenase like 2"/>
    <property type="match status" value="1"/>
</dbReference>
<organism evidence="8">
    <name type="scientific">marine metagenome</name>
    <dbReference type="NCBI Taxonomy" id="408172"/>
    <lineage>
        <taxon>unclassified sequences</taxon>
        <taxon>metagenomes</taxon>
        <taxon>ecological metagenomes</taxon>
    </lineage>
</organism>
<evidence type="ECO:0000256" key="1">
    <source>
        <dbReference type="ARBA" id="ARBA00004173"/>
    </source>
</evidence>
<evidence type="ECO:0000256" key="6">
    <source>
        <dbReference type="ARBA" id="ARBA00023128"/>
    </source>
</evidence>
<comment type="similarity">
    <text evidence="3">Belongs to the short-chain dehydrogenases/reductases (SDR) family.</text>
</comment>
<dbReference type="PANTHER" id="PTHR42808">
    <property type="entry name" value="HYDROXYSTEROID DEHYDROGENASE-LIKE PROTEIN 2"/>
    <property type="match status" value="1"/>
</dbReference>
<dbReference type="PRINTS" id="PR00081">
    <property type="entry name" value="GDHRDH"/>
</dbReference>
<keyword evidence="7" id="KW-0576">Peroxisome</keyword>
<dbReference type="GO" id="GO:0016491">
    <property type="term" value="F:oxidoreductase activity"/>
    <property type="evidence" value="ECO:0007669"/>
    <property type="project" value="UniProtKB-KW"/>
</dbReference>
<evidence type="ECO:0000256" key="3">
    <source>
        <dbReference type="ARBA" id="ARBA00006484"/>
    </source>
</evidence>
<keyword evidence="5" id="KW-0560">Oxidoreductase</keyword>
<dbReference type="EMBL" id="UINC01054137">
    <property type="protein sequence ID" value="SVB71484.1"/>
    <property type="molecule type" value="Genomic_DNA"/>
</dbReference>
<dbReference type="Gene3D" id="3.40.50.720">
    <property type="entry name" value="NAD(P)-binding Rossmann-like Domain"/>
    <property type="match status" value="1"/>
</dbReference>
<evidence type="ECO:0000256" key="2">
    <source>
        <dbReference type="ARBA" id="ARBA00004275"/>
    </source>
</evidence>
<accession>A0A382GA53</accession>
<evidence type="ECO:0008006" key="9">
    <source>
        <dbReference type="Google" id="ProtNLM"/>
    </source>
</evidence>
<reference evidence="8" key="1">
    <citation type="submission" date="2018-05" db="EMBL/GenBank/DDBJ databases">
        <authorList>
            <person name="Lanie J.A."/>
            <person name="Ng W.-L."/>
            <person name="Kazmierczak K.M."/>
            <person name="Andrzejewski T.M."/>
            <person name="Davidsen T.M."/>
            <person name="Wayne K.J."/>
            <person name="Tettelin H."/>
            <person name="Glass J.I."/>
            <person name="Rusch D."/>
            <person name="Podicherti R."/>
            <person name="Tsui H.-C.T."/>
            <person name="Winkler M.E."/>
        </authorList>
    </citation>
    <scope>NUCLEOTIDE SEQUENCE</scope>
</reference>
<name>A0A382GA53_9ZZZZ</name>
<dbReference type="InterPro" id="IPR051935">
    <property type="entry name" value="HSDL2"/>
</dbReference>
<evidence type="ECO:0000256" key="5">
    <source>
        <dbReference type="ARBA" id="ARBA00023002"/>
    </source>
</evidence>
<comment type="subcellular location">
    <subcellularLocation>
        <location evidence="1">Mitochondrion</location>
    </subcellularLocation>
    <subcellularLocation>
        <location evidence="2">Peroxisome</location>
    </subcellularLocation>
</comment>
<dbReference type="PANTHER" id="PTHR42808:SF3">
    <property type="entry name" value="HYDROXYSTEROID DEHYDROGENASE-LIKE PROTEIN 2"/>
    <property type="match status" value="1"/>
</dbReference>
<sequence length="285" mass="30895">MSLKGKVLFITGGSRGIGLQIGKCAAKDGAKVVLAAKTAEPHPKLAGTIYTAAEEVVAAGGEALPIVLDVRDESNVRTAVEETVSTFGGIDICVNNASAISLTNTPDTDMKRYDLMHQINGRGTYLVSKYCIPHLKKSDHAHILNLAPPLDMKPKWFGPHLAYTMAKFTMSMCVLGMAEELKADKIAVNGLWPRTAIATAAVKNILGGEELMRISRIPEIMGDAAYAIFNKNPEVFTGNFCIDDLVLYEEGVRDFSKYAQVPYSELALDFFLPDDTPLPSEIKNS</sequence>
<keyword evidence="4" id="KW-0521">NADP</keyword>
<dbReference type="GO" id="GO:0005777">
    <property type="term" value="C:peroxisome"/>
    <property type="evidence" value="ECO:0007669"/>
    <property type="project" value="UniProtKB-SubCell"/>
</dbReference>
<dbReference type="AlphaFoldDB" id="A0A382GA53"/>
<dbReference type="Pfam" id="PF00106">
    <property type="entry name" value="adh_short"/>
    <property type="match status" value="1"/>
</dbReference>
<gene>
    <name evidence="8" type="ORF">METZ01_LOCUS224338</name>
</gene>
<protein>
    <recommendedName>
        <fullName evidence="9">Short chain dehydrogenase</fullName>
    </recommendedName>
</protein>
<dbReference type="CDD" id="cd09762">
    <property type="entry name" value="HSDL2_SDR_c"/>
    <property type="match status" value="1"/>
</dbReference>
<evidence type="ECO:0000256" key="4">
    <source>
        <dbReference type="ARBA" id="ARBA00022857"/>
    </source>
</evidence>
<dbReference type="InterPro" id="IPR036291">
    <property type="entry name" value="NAD(P)-bd_dom_sf"/>
</dbReference>
<dbReference type="GO" id="GO:0005739">
    <property type="term" value="C:mitochondrion"/>
    <property type="evidence" value="ECO:0007669"/>
    <property type="project" value="UniProtKB-SubCell"/>
</dbReference>